<feature type="chain" id="PRO_5002508002" description="Sulfatase-modifying factor enzyme-like domain-containing protein" evidence="1">
    <location>
        <begin position="21"/>
        <end position="418"/>
    </location>
</feature>
<dbReference type="InterPro" id="IPR005532">
    <property type="entry name" value="SUMF_dom"/>
</dbReference>
<comment type="caution">
    <text evidence="3">The sequence shown here is derived from an EMBL/GenBank/DDBJ whole genome shotgun (WGS) entry which is preliminary data.</text>
</comment>
<dbReference type="PANTHER" id="PTHR23150">
    <property type="entry name" value="SULFATASE MODIFYING FACTOR 1, 2"/>
    <property type="match status" value="1"/>
</dbReference>
<dbReference type="Proteomes" id="UP000011701">
    <property type="component" value="Chromosome"/>
</dbReference>
<dbReference type="GO" id="GO:0120147">
    <property type="term" value="F:formylglycine-generating oxidase activity"/>
    <property type="evidence" value="ECO:0007669"/>
    <property type="project" value="TreeGrafter"/>
</dbReference>
<keyword evidence="1" id="KW-0732">Signal</keyword>
<dbReference type="InterPro" id="IPR051043">
    <property type="entry name" value="Sulfatase_Mod_Factor_Kinase"/>
</dbReference>
<protein>
    <recommendedName>
        <fullName evidence="2">Sulfatase-modifying factor enzyme-like domain-containing protein</fullName>
    </recommendedName>
</protein>
<feature type="signal peptide" evidence="1">
    <location>
        <begin position="1"/>
        <end position="20"/>
    </location>
</feature>
<sequence length="418" mass="46717">MKRFFLTMSLILLVFSCTKAESENTAITVMANKIQNGEAGAEKITTVLSESINDSEMVVLQLPKEGVQFPIGYNDMGVERDAEAREMPIFDESGENIITVGFLDYSYSIGKYEVTYRLWKKVYDWTTIGSGKNKGYVFSKGEQGYAGIPDKIRKSDDVFDCGYQTPDETHPVTGVNWYDCIVWCNAYSEMTGAVPVYYKKEIADESGKIKEENIKNYEKFILRNALETTACDTALHYTALELGKDKKQNGFRLPNYLEWVLAAKLTDKKDFIVEKNGKALTCTVNGKKYFFTKGTAVSGGKYDVENIRLSKTILKDAYQYAHIPAYMFCITPSLFSTFAVGSLKPNSLGIYDMSGNVSEWCFNLVPKYKKNLGGRCLQGGNAGSVVVYGQHGALIFYPPLGNRTSGLQLCGLRVCRTE</sequence>
<dbReference type="Gene3D" id="3.90.1580.10">
    <property type="entry name" value="paralog of FGE (formylglycine-generating enzyme)"/>
    <property type="match status" value="1"/>
</dbReference>
<dbReference type="Pfam" id="PF03781">
    <property type="entry name" value="FGE-sulfatase"/>
    <property type="match status" value="2"/>
</dbReference>
<evidence type="ECO:0000313" key="3">
    <source>
        <dbReference type="EMBL" id="EMB22300.1"/>
    </source>
</evidence>
<gene>
    <name evidence="3" type="ORF">HMPREF9723_01218</name>
</gene>
<name>A0A0F6MQ81_TREDN</name>
<dbReference type="PANTHER" id="PTHR23150:SF19">
    <property type="entry name" value="FORMYLGLYCINE-GENERATING ENZYME"/>
    <property type="match status" value="1"/>
</dbReference>
<dbReference type="HOGENOM" id="CLU_657112_0_0_12"/>
<accession>A0A0F6MQ81</accession>
<dbReference type="PATRIC" id="fig|999434.4.peg.1262"/>
<proteinExistence type="predicted"/>
<feature type="domain" description="Sulfatase-modifying factor enzyme-like" evidence="2">
    <location>
        <begin position="336"/>
        <end position="365"/>
    </location>
</feature>
<feature type="domain" description="Sulfatase-modifying factor enzyme-like" evidence="2">
    <location>
        <begin position="105"/>
        <end position="273"/>
    </location>
</feature>
<dbReference type="InterPro" id="IPR042095">
    <property type="entry name" value="SUMF_sf"/>
</dbReference>
<reference evidence="3" key="1">
    <citation type="submission" date="2012-01" db="EMBL/GenBank/DDBJ databases">
        <title>The Genome Sequence of Treponema denticola OTK.</title>
        <authorList>
            <consortium name="The Broad Institute Genome Sequencing Platform"/>
            <person name="Earl A."/>
            <person name="Ward D."/>
            <person name="Feldgarden M."/>
            <person name="Gevers D."/>
            <person name="Blanton J.M."/>
            <person name="Fenno C.J."/>
            <person name="Baranova O.V."/>
            <person name="Mathney J."/>
            <person name="Dewhirst F.E."/>
            <person name="Izard J."/>
            <person name="Young S.K."/>
            <person name="Zeng Q."/>
            <person name="Gargeya S."/>
            <person name="Fitzgerald M."/>
            <person name="Haas B."/>
            <person name="Abouelleil A."/>
            <person name="Alvarado L."/>
            <person name="Arachchi H.M."/>
            <person name="Berlin A."/>
            <person name="Chapman S.B."/>
            <person name="Gearin G."/>
            <person name="Goldberg J."/>
            <person name="Griggs A."/>
            <person name="Gujja S."/>
            <person name="Hansen M."/>
            <person name="Heiman D."/>
            <person name="Howarth C."/>
            <person name="Larimer J."/>
            <person name="Lui A."/>
            <person name="MacDonald P.J.P."/>
            <person name="McCowen C."/>
            <person name="Montmayeur A."/>
            <person name="Murphy C."/>
            <person name="Neiman D."/>
            <person name="Pearson M."/>
            <person name="Priest M."/>
            <person name="Roberts A."/>
            <person name="Saif S."/>
            <person name="Shea T."/>
            <person name="Sisk P."/>
            <person name="Stolte C."/>
            <person name="Sykes S."/>
            <person name="Wortman J."/>
            <person name="Nusbaum C."/>
            <person name="Birren B."/>
        </authorList>
    </citation>
    <scope>NUCLEOTIDE SEQUENCE [LARGE SCALE GENOMIC DNA]</scope>
    <source>
        <strain evidence="3">OTK</strain>
    </source>
</reference>
<dbReference type="SUPFAM" id="SSF56436">
    <property type="entry name" value="C-type lectin-like"/>
    <property type="match status" value="1"/>
</dbReference>
<dbReference type="InterPro" id="IPR016187">
    <property type="entry name" value="CTDL_fold"/>
</dbReference>
<evidence type="ECO:0000259" key="2">
    <source>
        <dbReference type="Pfam" id="PF03781"/>
    </source>
</evidence>
<dbReference type="EMBL" id="AGDY01000005">
    <property type="protein sequence ID" value="EMB22300.1"/>
    <property type="molecule type" value="Genomic_DNA"/>
</dbReference>
<dbReference type="AlphaFoldDB" id="A0A0F6MQ81"/>
<dbReference type="RefSeq" id="WP_002691875.1">
    <property type="nucleotide sequence ID" value="NZ_CM001797.1"/>
</dbReference>
<organism evidence="3">
    <name type="scientific">Treponema denticola OTK</name>
    <dbReference type="NCBI Taxonomy" id="999434"/>
    <lineage>
        <taxon>Bacteria</taxon>
        <taxon>Pseudomonadati</taxon>
        <taxon>Spirochaetota</taxon>
        <taxon>Spirochaetia</taxon>
        <taxon>Spirochaetales</taxon>
        <taxon>Treponemataceae</taxon>
        <taxon>Treponema</taxon>
    </lineage>
</organism>
<evidence type="ECO:0000256" key="1">
    <source>
        <dbReference type="SAM" id="SignalP"/>
    </source>
</evidence>
<dbReference type="PROSITE" id="PS51257">
    <property type="entry name" value="PROKAR_LIPOPROTEIN"/>
    <property type="match status" value="1"/>
</dbReference>